<dbReference type="PANTHER" id="PTHR34315">
    <property type="match status" value="1"/>
</dbReference>
<dbReference type="CDD" id="cd03457">
    <property type="entry name" value="intradiol_dioxygenase_like"/>
    <property type="match status" value="1"/>
</dbReference>
<dbReference type="AlphaFoldDB" id="H3GU55"/>
<dbReference type="Proteomes" id="UP000005238">
    <property type="component" value="Unassembled WGS sequence"/>
</dbReference>
<evidence type="ECO:0008006" key="4">
    <source>
        <dbReference type="Google" id="ProtNLM"/>
    </source>
</evidence>
<dbReference type="InParanoid" id="H3GU55"/>
<dbReference type="GO" id="GO:0005506">
    <property type="term" value="F:iron ion binding"/>
    <property type="evidence" value="ECO:0007669"/>
    <property type="project" value="InterPro"/>
</dbReference>
<proteinExistence type="predicted"/>
<feature type="chain" id="PRO_5003587745" description="Intradiol ring-cleavage dioxygenases domain-containing protein" evidence="1">
    <location>
        <begin position="23"/>
        <end position="347"/>
    </location>
</feature>
<evidence type="ECO:0000313" key="2">
    <source>
        <dbReference type="EnsemblProtists" id="Phyra80732"/>
    </source>
</evidence>
<feature type="signal peptide" evidence="1">
    <location>
        <begin position="1"/>
        <end position="22"/>
    </location>
</feature>
<protein>
    <recommendedName>
        <fullName evidence="4">Intradiol ring-cleavage dioxygenases domain-containing protein</fullName>
    </recommendedName>
</protein>
<dbReference type="Gene3D" id="2.60.130.10">
    <property type="entry name" value="Aromatic compound dioxygenase"/>
    <property type="match status" value="1"/>
</dbReference>
<sequence length="347" mass="37295">MFKLIVLLCVALVALVAHDASAVHPVAQQVARTEAQDAGRQRFLSHSQRLLTACTNSEAGRKLQEQNAARRSAKLKELLASRRLDATTVSATSHKTNLTGVTTSTYPEYLFGDDDSVKCVLAPETTQDTFYVSGELYRQDITEDQTGVSLSTELQFIDVNTCTPVSDLWIDFWHSNALGVYSGVAGSEAGESTETSNVDATFLRGLVQTDSYGLTGFTSIFPGHYAGRAPHIDIVATYRGSFQSNNTYTGGSVVHAGEIFFDQDLITEVEETSTYVSNSQNLTTNEADKGFTEATATGYDPIMEYALIGDSVGDGVFAWISIGVDLTASNNVTAVGALTADGGVQYR</sequence>
<dbReference type="EMBL" id="DS566049">
    <property type="status" value="NOT_ANNOTATED_CDS"/>
    <property type="molecule type" value="Genomic_DNA"/>
</dbReference>
<dbReference type="GO" id="GO:0016702">
    <property type="term" value="F:oxidoreductase activity, acting on single donors with incorporation of molecular oxygen, incorporation of two atoms of oxygen"/>
    <property type="evidence" value="ECO:0007669"/>
    <property type="project" value="InterPro"/>
</dbReference>
<keyword evidence="1" id="KW-0732">Signal</keyword>
<dbReference type="OMA" id="RATHEHI"/>
<dbReference type="eggNOG" id="ENOG502QPRK">
    <property type="taxonomic scope" value="Eukaryota"/>
</dbReference>
<dbReference type="PANTHER" id="PTHR34315:SF1">
    <property type="entry name" value="INTRADIOL RING-CLEAVAGE DIOXYGENASES DOMAIN-CONTAINING PROTEIN-RELATED"/>
    <property type="match status" value="1"/>
</dbReference>
<accession>H3GU55</accession>
<dbReference type="InterPro" id="IPR015889">
    <property type="entry name" value="Intradiol_dOase_core"/>
</dbReference>
<evidence type="ECO:0000256" key="1">
    <source>
        <dbReference type="SAM" id="SignalP"/>
    </source>
</evidence>
<name>H3GU55_PHYRM</name>
<evidence type="ECO:0000313" key="3">
    <source>
        <dbReference type="Proteomes" id="UP000005238"/>
    </source>
</evidence>
<organism evidence="2 3">
    <name type="scientific">Phytophthora ramorum</name>
    <name type="common">Sudden oak death agent</name>
    <dbReference type="NCBI Taxonomy" id="164328"/>
    <lineage>
        <taxon>Eukaryota</taxon>
        <taxon>Sar</taxon>
        <taxon>Stramenopiles</taxon>
        <taxon>Oomycota</taxon>
        <taxon>Peronosporomycetes</taxon>
        <taxon>Peronosporales</taxon>
        <taxon>Peronosporaceae</taxon>
        <taxon>Phytophthora</taxon>
    </lineage>
</organism>
<dbReference type="EnsemblProtists" id="Phyra80732">
    <property type="protein sequence ID" value="Phyra80732"/>
    <property type="gene ID" value="Phyra80732"/>
</dbReference>
<reference evidence="2" key="2">
    <citation type="submission" date="2015-06" db="UniProtKB">
        <authorList>
            <consortium name="EnsemblProtists"/>
        </authorList>
    </citation>
    <scope>IDENTIFICATION</scope>
    <source>
        <strain evidence="2">Pr102</strain>
    </source>
</reference>
<reference evidence="3" key="1">
    <citation type="journal article" date="2006" name="Science">
        <title>Phytophthora genome sequences uncover evolutionary origins and mechanisms of pathogenesis.</title>
        <authorList>
            <person name="Tyler B.M."/>
            <person name="Tripathy S."/>
            <person name="Zhang X."/>
            <person name="Dehal P."/>
            <person name="Jiang R.H."/>
            <person name="Aerts A."/>
            <person name="Arredondo F.D."/>
            <person name="Baxter L."/>
            <person name="Bensasson D."/>
            <person name="Beynon J.L."/>
            <person name="Chapman J."/>
            <person name="Damasceno C.M."/>
            <person name="Dorrance A.E."/>
            <person name="Dou D."/>
            <person name="Dickerman A.W."/>
            <person name="Dubchak I.L."/>
            <person name="Garbelotto M."/>
            <person name="Gijzen M."/>
            <person name="Gordon S.G."/>
            <person name="Govers F."/>
            <person name="Grunwald N.J."/>
            <person name="Huang W."/>
            <person name="Ivors K.L."/>
            <person name="Jones R.W."/>
            <person name="Kamoun S."/>
            <person name="Krampis K."/>
            <person name="Lamour K.H."/>
            <person name="Lee M.K."/>
            <person name="McDonald W.H."/>
            <person name="Medina M."/>
            <person name="Meijer H.J."/>
            <person name="Nordberg E.K."/>
            <person name="Maclean D.J."/>
            <person name="Ospina-Giraldo M.D."/>
            <person name="Morris P.F."/>
            <person name="Phuntumart V."/>
            <person name="Putnam N.H."/>
            <person name="Rash S."/>
            <person name="Rose J.K."/>
            <person name="Sakihama Y."/>
            <person name="Salamov A.A."/>
            <person name="Savidor A."/>
            <person name="Scheuring C.F."/>
            <person name="Smith B.M."/>
            <person name="Sobral B.W."/>
            <person name="Terry A."/>
            <person name="Torto-Alalibo T.A."/>
            <person name="Win J."/>
            <person name="Xu Z."/>
            <person name="Zhang H."/>
            <person name="Grigoriev I.V."/>
            <person name="Rokhsar D.S."/>
            <person name="Boore J.L."/>
        </authorList>
    </citation>
    <scope>NUCLEOTIDE SEQUENCE [LARGE SCALE GENOMIC DNA]</scope>
    <source>
        <strain evidence="3">Pr102</strain>
    </source>
</reference>
<dbReference type="HOGENOM" id="CLU_027719_0_0_1"/>
<dbReference type="SUPFAM" id="SSF49482">
    <property type="entry name" value="Aromatic compound dioxygenase"/>
    <property type="match status" value="1"/>
</dbReference>
<keyword evidence="3" id="KW-1185">Reference proteome</keyword>